<feature type="non-terminal residue" evidence="3">
    <location>
        <position position="1"/>
    </location>
</feature>
<protein>
    <recommendedName>
        <fullName evidence="2">VWFD domain-containing protein</fullName>
    </recommendedName>
</protein>
<dbReference type="EMBL" id="UOEK01000504">
    <property type="protein sequence ID" value="VAW08883.1"/>
    <property type="molecule type" value="Genomic_DNA"/>
</dbReference>
<proteinExistence type="predicted"/>
<dbReference type="SUPFAM" id="SSF50998">
    <property type="entry name" value="Quinoprotein alcohol dehydrogenase-like"/>
    <property type="match status" value="1"/>
</dbReference>
<evidence type="ECO:0000313" key="3">
    <source>
        <dbReference type="EMBL" id="VAW08883.1"/>
    </source>
</evidence>
<reference evidence="3" key="1">
    <citation type="submission" date="2018-06" db="EMBL/GenBank/DDBJ databases">
        <authorList>
            <person name="Zhirakovskaya E."/>
        </authorList>
    </citation>
    <scope>NUCLEOTIDE SEQUENCE</scope>
</reference>
<feature type="non-terminal residue" evidence="3">
    <location>
        <position position="581"/>
    </location>
</feature>
<dbReference type="PANTHER" id="PTHR13802">
    <property type="entry name" value="MUCIN 4-RELATED"/>
    <property type="match status" value="1"/>
</dbReference>
<sequence length="581" mass="60915">NIPPKILLWGGVGLAAGGTICVASKGAACAAVPLLGGGGALAGTALTLSNNGADPAPAPAPAGNGRGRSTGEPHLVTFDGIAYDSQLVGEFVLTRADDLEIQIRQSPYGTDRKVAYNTAIAIGTADHRITYDLDADQPLRIDGDAVTLDPGDSADHDGTLINAYDRMTEVVTSEGDIIQIRIAPGLDTIVVPADGDRNWEGLLGSPNGNRTDDFATRDGTVLEDSTESWYVLAESWRITDDESLFDYATGEDTATYTDLDYPDVRTTLADIDADTRARATAVCRTAGVTEPLLSECVFDYAITGAVAWVAATQRLAAALANVDDTALAGRTLLTPLPDYRIDRAARGVVDANGRIVFPAREAGGDGAVLVALDPVTGEVTEWPNINYVCGPGVDAQGRIWVQRPLESGLQSLVVIDGVSGEELAVYAPTGADERLASCQKSIVSVGDDVILLHEADFEVTVESFGVDGDVITSRWRRGFPDATLSDVTVGPGGEVYVLTRSLSGDSGRIVLSKVDSESGEVVAEVALAGERFEEGSASVVVDDAARAYVVTTERADPRAGYVFAVSPQGDTLKVVWQSNIA</sequence>
<evidence type="ECO:0000256" key="1">
    <source>
        <dbReference type="SAM" id="MobiDB-lite"/>
    </source>
</evidence>
<dbReference type="InterPro" id="IPR011047">
    <property type="entry name" value="Quinoprotein_ADH-like_sf"/>
</dbReference>
<dbReference type="Pfam" id="PF00094">
    <property type="entry name" value="VWD"/>
    <property type="match status" value="1"/>
</dbReference>
<accession>A0A3B0SY52</accession>
<dbReference type="PROSITE" id="PS51233">
    <property type="entry name" value="VWFD"/>
    <property type="match status" value="1"/>
</dbReference>
<dbReference type="InterPro" id="IPR051495">
    <property type="entry name" value="Epithelial_Barrier/Signaling"/>
</dbReference>
<feature type="region of interest" description="Disordered" evidence="1">
    <location>
        <begin position="52"/>
        <end position="71"/>
    </location>
</feature>
<name>A0A3B0SY52_9ZZZZ</name>
<dbReference type="InterPro" id="IPR001846">
    <property type="entry name" value="VWF_type-D"/>
</dbReference>
<dbReference type="PANTHER" id="PTHR13802:SF65">
    <property type="entry name" value="NIDOGEN"/>
    <property type="match status" value="1"/>
</dbReference>
<feature type="domain" description="VWFD" evidence="2">
    <location>
        <begin position="65"/>
        <end position="244"/>
    </location>
</feature>
<dbReference type="AlphaFoldDB" id="A0A3B0SY52"/>
<gene>
    <name evidence="3" type="ORF">MNBD_ACTINO02-2250</name>
</gene>
<evidence type="ECO:0000259" key="2">
    <source>
        <dbReference type="PROSITE" id="PS51233"/>
    </source>
</evidence>
<organism evidence="3">
    <name type="scientific">hydrothermal vent metagenome</name>
    <dbReference type="NCBI Taxonomy" id="652676"/>
    <lineage>
        <taxon>unclassified sequences</taxon>
        <taxon>metagenomes</taxon>
        <taxon>ecological metagenomes</taxon>
    </lineage>
</organism>